<evidence type="ECO:0000256" key="3">
    <source>
        <dbReference type="SAM" id="MobiDB-lite"/>
    </source>
</evidence>
<dbReference type="InterPro" id="IPR012875">
    <property type="entry name" value="SDHF4"/>
</dbReference>
<comment type="caution">
    <text evidence="4">The sequence shown here is derived from an EMBL/GenBank/DDBJ whole genome shotgun (WGS) entry which is preliminary data.</text>
</comment>
<reference evidence="4 5" key="1">
    <citation type="submission" date="2024-01" db="EMBL/GenBank/DDBJ databases">
        <title>Genome assemblies of Stephania.</title>
        <authorList>
            <person name="Yang L."/>
        </authorList>
    </citation>
    <scope>NUCLEOTIDE SEQUENCE [LARGE SCALE GENOMIC DNA]</scope>
    <source>
        <strain evidence="4">JXDWG</strain>
        <tissue evidence="4">Leaf</tissue>
    </source>
</reference>
<keyword evidence="5" id="KW-1185">Reference proteome</keyword>
<dbReference type="PANTHER" id="PTHR28524:SF3">
    <property type="entry name" value="SUCCINATE DEHYDROGENASE ASSEMBLY FACTOR 4, MITOCHONDRIAL"/>
    <property type="match status" value="1"/>
</dbReference>
<sequence>MARCWRVISVANKLSESKPSLGFARSDLQFQFHSIKSTTRGFACSSHQHQQNPKIVAEAEHEQESEEKSENQEKEEEADEVNEDGEIVNRETGEVGGPRGPEPTRYGDWERRGRCSDF</sequence>
<evidence type="ECO:0000256" key="1">
    <source>
        <dbReference type="ARBA" id="ARBA00005701"/>
    </source>
</evidence>
<comment type="similarity">
    <text evidence="1">Belongs to the SDHAF4 family.</text>
</comment>
<proteinExistence type="inferred from homology"/>
<feature type="compositionally biased region" description="Basic and acidic residues" evidence="3">
    <location>
        <begin position="105"/>
        <end position="118"/>
    </location>
</feature>
<dbReference type="Pfam" id="PF07896">
    <property type="entry name" value="DUF1674"/>
    <property type="match status" value="1"/>
</dbReference>
<dbReference type="Proteomes" id="UP001419268">
    <property type="component" value="Unassembled WGS sequence"/>
</dbReference>
<feature type="region of interest" description="Disordered" evidence="3">
    <location>
        <begin position="43"/>
        <end position="118"/>
    </location>
</feature>
<name>A0AAP0K950_9MAGN</name>
<accession>A0AAP0K950</accession>
<feature type="compositionally biased region" description="Basic and acidic residues" evidence="3">
    <location>
        <begin position="57"/>
        <end position="72"/>
    </location>
</feature>
<dbReference type="PANTHER" id="PTHR28524">
    <property type="entry name" value="SUCCINATE DEHYDROGENASE ASSEMBLY FACTOR 4, MITOCHONDRIAL"/>
    <property type="match status" value="1"/>
</dbReference>
<gene>
    <name evidence="4" type="ORF">Scep_006031</name>
</gene>
<feature type="compositionally biased region" description="Acidic residues" evidence="3">
    <location>
        <begin position="73"/>
        <end position="86"/>
    </location>
</feature>
<evidence type="ECO:0000313" key="4">
    <source>
        <dbReference type="EMBL" id="KAK9147274.1"/>
    </source>
</evidence>
<dbReference type="EMBL" id="JBBNAG010000003">
    <property type="protein sequence ID" value="KAK9147274.1"/>
    <property type="molecule type" value="Genomic_DNA"/>
</dbReference>
<evidence type="ECO:0000256" key="2">
    <source>
        <dbReference type="ARBA" id="ARBA00022170"/>
    </source>
</evidence>
<evidence type="ECO:0000313" key="5">
    <source>
        <dbReference type="Proteomes" id="UP001419268"/>
    </source>
</evidence>
<dbReference type="GO" id="GO:0005739">
    <property type="term" value="C:mitochondrion"/>
    <property type="evidence" value="ECO:0007669"/>
    <property type="project" value="TreeGrafter"/>
</dbReference>
<protein>
    <recommendedName>
        <fullName evidence="2">Succinate dehydrogenase assembly factor 4, mitochondrial</fullName>
    </recommendedName>
</protein>
<dbReference type="AlphaFoldDB" id="A0AAP0K950"/>
<organism evidence="4 5">
    <name type="scientific">Stephania cephalantha</name>
    <dbReference type="NCBI Taxonomy" id="152367"/>
    <lineage>
        <taxon>Eukaryota</taxon>
        <taxon>Viridiplantae</taxon>
        <taxon>Streptophyta</taxon>
        <taxon>Embryophyta</taxon>
        <taxon>Tracheophyta</taxon>
        <taxon>Spermatophyta</taxon>
        <taxon>Magnoliopsida</taxon>
        <taxon>Ranunculales</taxon>
        <taxon>Menispermaceae</taxon>
        <taxon>Menispermoideae</taxon>
        <taxon>Cissampelideae</taxon>
        <taxon>Stephania</taxon>
    </lineage>
</organism>
<feature type="compositionally biased region" description="Polar residues" evidence="3">
    <location>
        <begin position="43"/>
        <end position="53"/>
    </location>
</feature>
<dbReference type="GO" id="GO:0034553">
    <property type="term" value="P:mitochondrial respiratory chain complex II assembly"/>
    <property type="evidence" value="ECO:0007669"/>
    <property type="project" value="TreeGrafter"/>
</dbReference>